<dbReference type="EMBL" id="ADAQ01000010">
    <property type="protein sequence ID" value="EEY73229.1"/>
    <property type="molecule type" value="Genomic_DNA"/>
</dbReference>
<evidence type="ECO:0000313" key="3">
    <source>
        <dbReference type="EMBL" id="EEY73229.1"/>
    </source>
</evidence>
<organism evidence="3 4">
    <name type="scientific">Grimontia hollisae CIP 101886</name>
    <dbReference type="NCBI Taxonomy" id="675812"/>
    <lineage>
        <taxon>Bacteria</taxon>
        <taxon>Pseudomonadati</taxon>
        <taxon>Pseudomonadota</taxon>
        <taxon>Gammaproteobacteria</taxon>
        <taxon>Vibrionales</taxon>
        <taxon>Vibrionaceae</taxon>
        <taxon>Grimontia</taxon>
    </lineage>
</organism>
<keyword evidence="1" id="KW-0472">Membrane</keyword>
<evidence type="ECO:0000256" key="2">
    <source>
        <dbReference type="SAM" id="SignalP"/>
    </source>
</evidence>
<evidence type="ECO:0000256" key="1">
    <source>
        <dbReference type="SAM" id="Phobius"/>
    </source>
</evidence>
<keyword evidence="1" id="KW-0812">Transmembrane</keyword>
<gene>
    <name evidence="3" type="ORF">VHA_001082</name>
</gene>
<dbReference type="GeneID" id="58894571"/>
<keyword evidence="1" id="KW-1133">Transmembrane helix</keyword>
<reference evidence="3 4" key="1">
    <citation type="submission" date="2009-10" db="EMBL/GenBank/DDBJ databases">
        <authorList>
            <consortium name="Los Alamos National Laboratory (LANL)"/>
            <consortium name="National Microbial Pathogen Data Resource (NMPDR)"/>
            <person name="Saunders E.H."/>
            <person name="Munk A.C."/>
            <person name="Tapia R."/>
            <person name="Green L."/>
            <person name="Rogers Y."/>
            <person name="Detter J.C."/>
            <person name="Bruce D."/>
            <person name="Brettin T.S."/>
            <person name="Colwell R.R."/>
            <person name="Huq A."/>
            <person name="Grim C.J."/>
            <person name="Hasan N.A."/>
            <person name="Bartels D."/>
            <person name="Vonstein V."/>
        </authorList>
    </citation>
    <scope>NUCLEOTIDE SEQUENCE [LARGE SCALE GENOMIC DNA]</scope>
    <source>
        <strain evidence="3 4">CIP 101886</strain>
    </source>
</reference>
<proteinExistence type="predicted"/>
<feature type="chain" id="PRO_5003008233" evidence="2">
    <location>
        <begin position="23"/>
        <end position="65"/>
    </location>
</feature>
<accession>D0I5R5</accession>
<feature type="signal peptide" evidence="2">
    <location>
        <begin position="1"/>
        <end position="22"/>
    </location>
</feature>
<sequence>MKKRFLAAIAWLPMMSYAHVTAEPHPETLSHILATAQAHPFESVLMLVAVVCVGIALYHFFNGRA</sequence>
<dbReference type="OrthoDB" id="5917956at2"/>
<dbReference type="AlphaFoldDB" id="D0I5R5"/>
<evidence type="ECO:0000313" key="4">
    <source>
        <dbReference type="Proteomes" id="UP000003604"/>
    </source>
</evidence>
<name>D0I5R5_GRIHO</name>
<protein>
    <submittedName>
        <fullName evidence="3">Uncharacterized protein</fullName>
    </submittedName>
</protein>
<keyword evidence="2" id="KW-0732">Signal</keyword>
<comment type="caution">
    <text evidence="3">The sequence shown here is derived from an EMBL/GenBank/DDBJ whole genome shotgun (WGS) entry which is preliminary data.</text>
</comment>
<dbReference type="RefSeq" id="WP_005502650.1">
    <property type="nucleotide sequence ID" value="NZ_ADAQ01000010.1"/>
</dbReference>
<feature type="transmembrane region" description="Helical" evidence="1">
    <location>
        <begin position="44"/>
        <end position="61"/>
    </location>
</feature>
<dbReference type="Proteomes" id="UP000003604">
    <property type="component" value="Unassembled WGS sequence"/>
</dbReference>
<keyword evidence="4" id="KW-1185">Reference proteome</keyword>